<keyword evidence="17" id="KW-1185">Reference proteome</keyword>
<dbReference type="SUPFAM" id="SSF48013">
    <property type="entry name" value="NusB-like"/>
    <property type="match status" value="1"/>
</dbReference>
<dbReference type="Pfam" id="PF01029">
    <property type="entry name" value="NusB"/>
    <property type="match status" value="1"/>
</dbReference>
<gene>
    <name evidence="16" type="primary">rsmB</name>
    <name evidence="16" type="ORF">QMY55_01715</name>
</gene>
<dbReference type="InterPro" id="IPR006027">
    <property type="entry name" value="NusB_RsmB_TIM44"/>
</dbReference>
<dbReference type="NCBIfam" id="TIGR00563">
    <property type="entry name" value="rsmB"/>
    <property type="match status" value="1"/>
</dbReference>
<evidence type="ECO:0000256" key="9">
    <source>
        <dbReference type="ARBA" id="ARBA00022691"/>
    </source>
</evidence>
<evidence type="ECO:0000256" key="11">
    <source>
        <dbReference type="ARBA" id="ARBA00030399"/>
    </source>
</evidence>
<protein>
    <recommendedName>
        <fullName evidence="4">16S rRNA (cytosine(967)-C(5))-methyltransferase</fullName>
        <ecNumber evidence="4">2.1.1.176</ecNumber>
    </recommendedName>
    <alternativeName>
        <fullName evidence="11">16S rRNA m5C967 methyltransferase</fullName>
    </alternativeName>
    <alternativeName>
        <fullName evidence="12">rRNA (cytosine-C(5)-)-methyltransferase RsmB</fullName>
    </alternativeName>
</protein>
<dbReference type="RefSeq" id="WP_283486995.1">
    <property type="nucleotide sequence ID" value="NZ_CP125947.1"/>
</dbReference>
<evidence type="ECO:0000256" key="13">
    <source>
        <dbReference type="ARBA" id="ARBA00047283"/>
    </source>
</evidence>
<dbReference type="GO" id="GO:0008168">
    <property type="term" value="F:methyltransferase activity"/>
    <property type="evidence" value="ECO:0007669"/>
    <property type="project" value="UniProtKB-KW"/>
</dbReference>
<evidence type="ECO:0000256" key="1">
    <source>
        <dbReference type="ARBA" id="ARBA00002724"/>
    </source>
</evidence>
<evidence type="ECO:0000256" key="3">
    <source>
        <dbReference type="ARBA" id="ARBA00007494"/>
    </source>
</evidence>
<dbReference type="InterPro" id="IPR018314">
    <property type="entry name" value="RsmB/NOL1/NOP2-like_CS"/>
</dbReference>
<dbReference type="Gene3D" id="1.10.287.730">
    <property type="entry name" value="Helix hairpin bin"/>
    <property type="match status" value="1"/>
</dbReference>
<dbReference type="Gene3D" id="1.10.940.10">
    <property type="entry name" value="NusB-like"/>
    <property type="match status" value="1"/>
</dbReference>
<dbReference type="Proteomes" id="UP001240697">
    <property type="component" value="Chromosome"/>
</dbReference>
<accession>A0ABY8SS84</accession>
<feature type="binding site" evidence="14">
    <location>
        <position position="298"/>
    </location>
    <ligand>
        <name>S-adenosyl-L-methionine</name>
        <dbReference type="ChEBI" id="CHEBI:59789"/>
    </ligand>
</feature>
<evidence type="ECO:0000313" key="17">
    <source>
        <dbReference type="Proteomes" id="UP001240697"/>
    </source>
</evidence>
<dbReference type="PRINTS" id="PR02008">
    <property type="entry name" value="RCMTFAMILY"/>
</dbReference>
<feature type="binding site" evidence="14">
    <location>
        <begin position="273"/>
        <end position="279"/>
    </location>
    <ligand>
        <name>S-adenosyl-L-methionine</name>
        <dbReference type="ChEBI" id="CHEBI:59789"/>
    </ligand>
</feature>
<comment type="subcellular location">
    <subcellularLocation>
        <location evidence="2">Cytoplasm</location>
    </subcellularLocation>
</comment>
<dbReference type="Gene3D" id="3.30.70.1170">
    <property type="entry name" value="Sun protein, domain 3"/>
    <property type="match status" value="1"/>
</dbReference>
<evidence type="ECO:0000256" key="10">
    <source>
        <dbReference type="ARBA" id="ARBA00022884"/>
    </source>
</evidence>
<comment type="function">
    <text evidence="1">Specifically methylates the cytosine at position 967 (m5C967) of 16S rRNA.</text>
</comment>
<dbReference type="PROSITE" id="PS51686">
    <property type="entry name" value="SAM_MT_RSMB_NOP"/>
    <property type="match status" value="1"/>
</dbReference>
<keyword evidence="9 14" id="KW-0949">S-adenosyl-L-methionine</keyword>
<dbReference type="PANTHER" id="PTHR22807">
    <property type="entry name" value="NOP2 YEAST -RELATED NOL1/NOP2/FMU SUN DOMAIN-CONTAINING"/>
    <property type="match status" value="1"/>
</dbReference>
<feature type="domain" description="SAM-dependent MTase RsmB/NOP-type" evidence="15">
    <location>
        <begin position="179"/>
        <end position="460"/>
    </location>
</feature>
<dbReference type="PANTHER" id="PTHR22807:SF61">
    <property type="entry name" value="NOL1_NOP2_SUN FAMILY PROTEIN _ ANTITERMINATION NUSB DOMAIN-CONTAINING PROTEIN"/>
    <property type="match status" value="1"/>
</dbReference>
<dbReference type="SUPFAM" id="SSF53335">
    <property type="entry name" value="S-adenosyl-L-methionine-dependent methyltransferases"/>
    <property type="match status" value="1"/>
</dbReference>
<keyword evidence="6" id="KW-0698">rRNA processing</keyword>
<evidence type="ECO:0000256" key="12">
    <source>
        <dbReference type="ARBA" id="ARBA00031088"/>
    </source>
</evidence>
<organism evidence="16 17">
    <name type="scientific">Comamonas resistens</name>
    <dbReference type="NCBI Taxonomy" id="3046670"/>
    <lineage>
        <taxon>Bacteria</taxon>
        <taxon>Pseudomonadati</taxon>
        <taxon>Pseudomonadota</taxon>
        <taxon>Betaproteobacteria</taxon>
        <taxon>Burkholderiales</taxon>
        <taxon>Comamonadaceae</taxon>
        <taxon>Comamonas</taxon>
    </lineage>
</organism>
<evidence type="ECO:0000259" key="15">
    <source>
        <dbReference type="PROSITE" id="PS51686"/>
    </source>
</evidence>
<feature type="active site" description="Nucleophile" evidence="14">
    <location>
        <position position="400"/>
    </location>
</feature>
<proteinExistence type="inferred from homology"/>
<keyword evidence="10 14" id="KW-0694">RNA-binding</keyword>
<dbReference type="Gene3D" id="3.40.50.150">
    <property type="entry name" value="Vaccinia Virus protein VP39"/>
    <property type="match status" value="1"/>
</dbReference>
<dbReference type="InterPro" id="IPR023267">
    <property type="entry name" value="RCMT"/>
</dbReference>
<sequence length="461" mass="49670">MTSTPPRHKNADSAQAAPSAPALWQQLEAVAQALHGILGGQSSKSVLAQVPQRLRPGVQALLFQVLRNLGRAQALQKQLVSRAPAPKVSALLSTALALAWDETHAPYPPFTLVNQAVEAAKHGAARAQSGFINACLRRFLRERDALVVATDSDPVAVWNHPAWWIARLKKDHPGDWQTILAANNAQPPMTLRVNAKKCTPTQYQSALEAMNLKALPVAECGLQLEQAAPVQELPHFEQGWASVQDAAAQVAAPLLLQGLEPLQGGALRVLDACAAPGGKTAHLLEHATAAGLQVTALEIDPERARRIGETLSRLDLQAQVLVADAGQPEAWFESQCGGQQFDAILLDAPCTASGIVRRQPDVRWLRRESDVAQLARIQSQLLDKLWPLLKPGGRMVYCTCSVFKAEGDTQVKAFLARNKTAISLPAPWHLIPGKSAKGDSVADNGLGDHDGFFYALLEKSR</sequence>
<evidence type="ECO:0000256" key="2">
    <source>
        <dbReference type="ARBA" id="ARBA00004496"/>
    </source>
</evidence>
<comment type="similarity">
    <text evidence="3 14">Belongs to the class I-like SAM-binding methyltransferase superfamily. RsmB/NOP family.</text>
</comment>
<evidence type="ECO:0000256" key="14">
    <source>
        <dbReference type="PROSITE-ProRule" id="PRU01023"/>
    </source>
</evidence>
<dbReference type="GO" id="GO:0032259">
    <property type="term" value="P:methylation"/>
    <property type="evidence" value="ECO:0007669"/>
    <property type="project" value="UniProtKB-KW"/>
</dbReference>
<name>A0ABY8SS84_9BURK</name>
<dbReference type="PROSITE" id="PS01153">
    <property type="entry name" value="NOL1_NOP2_SUN"/>
    <property type="match status" value="1"/>
</dbReference>
<dbReference type="Pfam" id="PF22458">
    <property type="entry name" value="RsmF-B_ferredox"/>
    <property type="match status" value="1"/>
</dbReference>
<dbReference type="InterPro" id="IPR054728">
    <property type="entry name" value="RsmB-like_ferredoxin"/>
</dbReference>
<reference evidence="16 17" key="1">
    <citation type="submission" date="2023-05" db="EMBL/GenBank/DDBJ databases">
        <authorList>
            <person name="Yin Y."/>
            <person name="Lu Z."/>
        </authorList>
    </citation>
    <scope>NUCLEOTIDE SEQUENCE [LARGE SCALE GENOMIC DNA]</scope>
    <source>
        <strain evidence="16 17">ZM22</strain>
    </source>
</reference>
<dbReference type="InterPro" id="IPR029063">
    <property type="entry name" value="SAM-dependent_MTases_sf"/>
</dbReference>
<keyword evidence="5" id="KW-0963">Cytoplasm</keyword>
<evidence type="ECO:0000256" key="4">
    <source>
        <dbReference type="ARBA" id="ARBA00012140"/>
    </source>
</evidence>
<evidence type="ECO:0000256" key="6">
    <source>
        <dbReference type="ARBA" id="ARBA00022552"/>
    </source>
</evidence>
<dbReference type="InterPro" id="IPR001678">
    <property type="entry name" value="MeTrfase_RsmB-F_NOP2_dom"/>
</dbReference>
<feature type="binding site" evidence="14">
    <location>
        <position position="347"/>
    </location>
    <ligand>
        <name>S-adenosyl-L-methionine</name>
        <dbReference type="ChEBI" id="CHEBI:59789"/>
    </ligand>
</feature>
<dbReference type="EC" id="2.1.1.176" evidence="4"/>
<comment type="catalytic activity">
    <reaction evidence="13">
        <text>cytidine(967) in 16S rRNA + S-adenosyl-L-methionine = 5-methylcytidine(967) in 16S rRNA + S-adenosyl-L-homocysteine + H(+)</text>
        <dbReference type="Rhea" id="RHEA:42748"/>
        <dbReference type="Rhea" id="RHEA-COMP:10219"/>
        <dbReference type="Rhea" id="RHEA-COMP:10220"/>
        <dbReference type="ChEBI" id="CHEBI:15378"/>
        <dbReference type="ChEBI" id="CHEBI:57856"/>
        <dbReference type="ChEBI" id="CHEBI:59789"/>
        <dbReference type="ChEBI" id="CHEBI:74483"/>
        <dbReference type="ChEBI" id="CHEBI:82748"/>
        <dbReference type="EC" id="2.1.1.176"/>
    </reaction>
</comment>
<keyword evidence="8 14" id="KW-0808">Transferase</keyword>
<keyword evidence="7 14" id="KW-0489">Methyltransferase</keyword>
<evidence type="ECO:0000256" key="7">
    <source>
        <dbReference type="ARBA" id="ARBA00022603"/>
    </source>
</evidence>
<dbReference type="InterPro" id="IPR049560">
    <property type="entry name" value="MeTrfase_RsmB-F_NOP2_cat"/>
</dbReference>
<dbReference type="CDD" id="cd02440">
    <property type="entry name" value="AdoMet_MTases"/>
    <property type="match status" value="1"/>
</dbReference>
<dbReference type="Pfam" id="PF01189">
    <property type="entry name" value="Methyltr_RsmB-F"/>
    <property type="match status" value="1"/>
</dbReference>
<evidence type="ECO:0000256" key="5">
    <source>
        <dbReference type="ARBA" id="ARBA00022490"/>
    </source>
</evidence>
<feature type="binding site" evidence="14">
    <location>
        <position position="324"/>
    </location>
    <ligand>
        <name>S-adenosyl-L-methionine</name>
        <dbReference type="ChEBI" id="CHEBI:59789"/>
    </ligand>
</feature>
<dbReference type="NCBIfam" id="NF008149">
    <property type="entry name" value="PRK10901.1"/>
    <property type="match status" value="1"/>
</dbReference>
<evidence type="ECO:0000256" key="8">
    <source>
        <dbReference type="ARBA" id="ARBA00022679"/>
    </source>
</evidence>
<evidence type="ECO:0000313" key="16">
    <source>
        <dbReference type="EMBL" id="WHS65902.1"/>
    </source>
</evidence>
<dbReference type="InterPro" id="IPR035926">
    <property type="entry name" value="NusB-like_sf"/>
</dbReference>
<dbReference type="InterPro" id="IPR004573">
    <property type="entry name" value="rRNA_ssu_MeTfrase_B"/>
</dbReference>
<dbReference type="EMBL" id="CP125947">
    <property type="protein sequence ID" value="WHS65902.1"/>
    <property type="molecule type" value="Genomic_DNA"/>
</dbReference>